<dbReference type="Pfam" id="PF03705">
    <property type="entry name" value="CheR_N"/>
    <property type="match status" value="1"/>
</dbReference>
<dbReference type="PANTHER" id="PTHR24422:SF19">
    <property type="entry name" value="CHEMOTAXIS PROTEIN METHYLTRANSFERASE"/>
    <property type="match status" value="1"/>
</dbReference>
<reference evidence="5" key="1">
    <citation type="submission" date="2022-07" db="EMBL/GenBank/DDBJ databases">
        <authorList>
            <person name="Li W.-J."/>
            <person name="Deng Q.-Q."/>
        </authorList>
    </citation>
    <scope>NUCLEOTIDE SEQUENCE</scope>
    <source>
        <strain evidence="5">SYSU M60031</strain>
    </source>
</reference>
<protein>
    <submittedName>
        <fullName evidence="5">Protein-glutamate O-methyltransferase CheR</fullName>
    </submittedName>
</protein>
<gene>
    <name evidence="5" type="ORF">NK662_09810</name>
</gene>
<dbReference type="GO" id="GO:0008757">
    <property type="term" value="F:S-adenosylmethionine-dependent methyltransferase activity"/>
    <property type="evidence" value="ECO:0007669"/>
    <property type="project" value="InterPro"/>
</dbReference>
<dbReference type="RefSeq" id="WP_254758744.1">
    <property type="nucleotide sequence ID" value="NZ_JANCLT010000004.1"/>
</dbReference>
<organism evidence="5 6">
    <name type="scientific">Ectobacillus ponti</name>
    <dbReference type="NCBI Taxonomy" id="2961894"/>
    <lineage>
        <taxon>Bacteria</taxon>
        <taxon>Bacillati</taxon>
        <taxon>Bacillota</taxon>
        <taxon>Bacilli</taxon>
        <taxon>Bacillales</taxon>
        <taxon>Bacillaceae</taxon>
        <taxon>Ectobacillus</taxon>
    </lineage>
</organism>
<dbReference type="InterPro" id="IPR022642">
    <property type="entry name" value="CheR_C"/>
</dbReference>
<keyword evidence="1" id="KW-0489">Methyltransferase</keyword>
<proteinExistence type="predicted"/>
<dbReference type="EMBL" id="JANCLT010000004">
    <property type="protein sequence ID" value="MCP8968832.1"/>
    <property type="molecule type" value="Genomic_DNA"/>
</dbReference>
<dbReference type="PRINTS" id="PR00996">
    <property type="entry name" value="CHERMTFRASE"/>
</dbReference>
<evidence type="ECO:0000259" key="4">
    <source>
        <dbReference type="PROSITE" id="PS50123"/>
    </source>
</evidence>
<dbReference type="Proteomes" id="UP001156102">
    <property type="component" value="Unassembled WGS sequence"/>
</dbReference>
<keyword evidence="6" id="KW-1185">Reference proteome</keyword>
<dbReference type="Pfam" id="PF01739">
    <property type="entry name" value="CheR"/>
    <property type="match status" value="1"/>
</dbReference>
<accession>A0AA42BPK0</accession>
<sequence length="270" mass="31485">MTEHEYAAFTQQLKSRFHLDLSLYKQDRMKRRVEAFLVRRHFRDHTAFLKALADQSGLLDEFIEQLTINVSGFFRNKSKWDVLETKILPLLLAQNQGRLRIWSAACASGEEPYTLSIILSRLLPPSRFEILATDLDPGILQKAKCGIYDEHALTEAPEQVKQSCFVKQDGLYIMKEEFKRPVSFKRHDLLLQPYQGPYDLIVCRNVTIYFTEQAKAMIYEKFSKALRPGGVLFIGSTEQVIHPERFHLRMADTFFYQKQQNGQPMADRFL</sequence>
<dbReference type="InterPro" id="IPR050903">
    <property type="entry name" value="Bact_Chemotaxis_MeTrfase"/>
</dbReference>
<dbReference type="PANTHER" id="PTHR24422">
    <property type="entry name" value="CHEMOTAXIS PROTEIN METHYLTRANSFERASE"/>
    <property type="match status" value="1"/>
</dbReference>
<dbReference type="GO" id="GO:0032259">
    <property type="term" value="P:methylation"/>
    <property type="evidence" value="ECO:0007669"/>
    <property type="project" value="UniProtKB-KW"/>
</dbReference>
<dbReference type="Gene3D" id="3.40.50.150">
    <property type="entry name" value="Vaccinia Virus protein VP39"/>
    <property type="match status" value="1"/>
</dbReference>
<evidence type="ECO:0000256" key="3">
    <source>
        <dbReference type="ARBA" id="ARBA00022691"/>
    </source>
</evidence>
<dbReference type="InterPro" id="IPR000780">
    <property type="entry name" value="CheR_MeTrfase"/>
</dbReference>
<feature type="domain" description="CheR-type methyltransferase" evidence="4">
    <location>
        <begin position="1"/>
        <end position="261"/>
    </location>
</feature>
<dbReference type="InterPro" id="IPR022641">
    <property type="entry name" value="CheR_N"/>
</dbReference>
<keyword evidence="3" id="KW-0949">S-adenosyl-L-methionine</keyword>
<comment type="caution">
    <text evidence="5">The sequence shown here is derived from an EMBL/GenBank/DDBJ whole genome shotgun (WGS) entry which is preliminary data.</text>
</comment>
<dbReference type="CDD" id="cd02440">
    <property type="entry name" value="AdoMet_MTases"/>
    <property type="match status" value="1"/>
</dbReference>
<evidence type="ECO:0000256" key="2">
    <source>
        <dbReference type="ARBA" id="ARBA00022679"/>
    </source>
</evidence>
<evidence type="ECO:0000313" key="6">
    <source>
        <dbReference type="Proteomes" id="UP001156102"/>
    </source>
</evidence>
<dbReference type="SUPFAM" id="SSF53335">
    <property type="entry name" value="S-adenosyl-L-methionine-dependent methyltransferases"/>
    <property type="match status" value="1"/>
</dbReference>
<evidence type="ECO:0000313" key="5">
    <source>
        <dbReference type="EMBL" id="MCP8968832.1"/>
    </source>
</evidence>
<keyword evidence="2" id="KW-0808">Transferase</keyword>
<dbReference type="SUPFAM" id="SSF47757">
    <property type="entry name" value="Chemotaxis receptor methyltransferase CheR, N-terminal domain"/>
    <property type="match status" value="1"/>
</dbReference>
<dbReference type="SMART" id="SM00138">
    <property type="entry name" value="MeTrc"/>
    <property type="match status" value="1"/>
</dbReference>
<dbReference type="PROSITE" id="PS50123">
    <property type="entry name" value="CHER"/>
    <property type="match status" value="1"/>
</dbReference>
<dbReference type="AlphaFoldDB" id="A0AA42BPK0"/>
<name>A0AA42BPK0_9BACI</name>
<dbReference type="InterPro" id="IPR029063">
    <property type="entry name" value="SAM-dependent_MTases_sf"/>
</dbReference>
<evidence type="ECO:0000256" key="1">
    <source>
        <dbReference type="ARBA" id="ARBA00022603"/>
    </source>
</evidence>